<dbReference type="InterPro" id="IPR045920">
    <property type="entry name" value="DUF6339"/>
</dbReference>
<name>A0ABX5LJK9_9BACT</name>
<evidence type="ECO:0000313" key="1">
    <source>
        <dbReference type="EMBL" id="PWK93093.1"/>
    </source>
</evidence>
<sequence length="249" mass="29222">MKIHFLKESSLETLRKNIHANLNCYKNPSNEWIADACGEEPFVEFKAEISDFELKFDVNREASKQDVENAIKLYDAMKNLSDTQATDERLWAGICHNDFYGFLNNRWQMSKPGKLKDNEVVSRFFFARNLKRGLFLNSLAKLWWCARLTYNEKLEDPFSLTRYFADDFTTKTLMIFSNNFMANKNIVTGLITALQKLEKENFVLPNQKKKREVYYEATRYLNVLGGTSILDFFSAEEIEDRVIRHLKAM</sequence>
<keyword evidence="2" id="KW-1185">Reference proteome</keyword>
<evidence type="ECO:0000313" key="2">
    <source>
        <dbReference type="Proteomes" id="UP000245523"/>
    </source>
</evidence>
<dbReference type="Pfam" id="PF19866">
    <property type="entry name" value="DUF6339"/>
    <property type="match status" value="1"/>
</dbReference>
<dbReference type="Proteomes" id="UP000245523">
    <property type="component" value="Unassembled WGS sequence"/>
</dbReference>
<dbReference type="RefSeq" id="WP_109587781.1">
    <property type="nucleotide sequence ID" value="NZ_QGHD01000033.1"/>
</dbReference>
<dbReference type="EMBL" id="QGHD01000033">
    <property type="protein sequence ID" value="PWK93093.1"/>
    <property type="molecule type" value="Genomic_DNA"/>
</dbReference>
<reference evidence="1 2" key="1">
    <citation type="submission" date="2018-05" db="EMBL/GenBank/DDBJ databases">
        <title>Animal gut microbial communities from fecal samples from Wisconsin, USA.</title>
        <authorList>
            <person name="Neumann A."/>
        </authorList>
    </citation>
    <scope>NUCLEOTIDE SEQUENCE [LARGE SCALE GENOMIC DNA]</scope>
    <source>
        <strain evidence="1 2">UWS4</strain>
    </source>
</reference>
<proteinExistence type="predicted"/>
<evidence type="ECO:0008006" key="3">
    <source>
        <dbReference type="Google" id="ProtNLM"/>
    </source>
</evidence>
<comment type="caution">
    <text evidence="1">The sequence shown here is derived from an EMBL/GenBank/DDBJ whole genome shotgun (WGS) entry which is preliminary data.</text>
</comment>
<gene>
    <name evidence="1" type="ORF">B0H50_13319</name>
</gene>
<protein>
    <recommendedName>
        <fullName evidence="3">DUF4037 domain-containing protein</fullName>
    </recommendedName>
</protein>
<accession>A0ABX5LJK9</accession>
<organism evidence="1 2">
    <name type="scientific">Hallerella porci</name>
    <dbReference type="NCBI Taxonomy" id="1945871"/>
    <lineage>
        <taxon>Bacteria</taxon>
        <taxon>Pseudomonadati</taxon>
        <taxon>Fibrobacterota</taxon>
        <taxon>Fibrobacteria</taxon>
        <taxon>Fibrobacterales</taxon>
        <taxon>Fibrobacteraceae</taxon>
        <taxon>Hallerella</taxon>
    </lineage>
</organism>